<accession>A0A1L7XBK7</accession>
<name>A0A1L7XBK7_9HELO</name>
<organism evidence="2 3">
    <name type="scientific">Phialocephala subalpina</name>
    <dbReference type="NCBI Taxonomy" id="576137"/>
    <lineage>
        <taxon>Eukaryota</taxon>
        <taxon>Fungi</taxon>
        <taxon>Dikarya</taxon>
        <taxon>Ascomycota</taxon>
        <taxon>Pezizomycotina</taxon>
        <taxon>Leotiomycetes</taxon>
        <taxon>Helotiales</taxon>
        <taxon>Mollisiaceae</taxon>
        <taxon>Phialocephala</taxon>
        <taxon>Phialocephala fortinii species complex</taxon>
    </lineage>
</organism>
<dbReference type="EMBL" id="FJOG01000020">
    <property type="protein sequence ID" value="CZR62414.1"/>
    <property type="molecule type" value="Genomic_DNA"/>
</dbReference>
<proteinExistence type="predicted"/>
<dbReference type="AlphaFoldDB" id="A0A1L7XBK7"/>
<sequence>MNSIKQALTPTVFQHEQNPSSPTSRNTSTLMHSQSQPQTEALEQSTVSPDSKTSDEIVERMSKETENRKDGAPFAAATGLEGQMDGK</sequence>
<reference evidence="2 3" key="1">
    <citation type="submission" date="2016-03" db="EMBL/GenBank/DDBJ databases">
        <authorList>
            <person name="Ploux O."/>
        </authorList>
    </citation>
    <scope>NUCLEOTIDE SEQUENCE [LARGE SCALE GENOMIC DNA]</scope>
    <source>
        <strain evidence="2 3">UAMH 11012</strain>
    </source>
</reference>
<evidence type="ECO:0000313" key="3">
    <source>
        <dbReference type="Proteomes" id="UP000184330"/>
    </source>
</evidence>
<keyword evidence="3" id="KW-1185">Reference proteome</keyword>
<feature type="compositionally biased region" description="Polar residues" evidence="1">
    <location>
        <begin position="1"/>
        <end position="17"/>
    </location>
</feature>
<gene>
    <name evidence="2" type="ORF">PAC_12311</name>
</gene>
<feature type="compositionally biased region" description="Low complexity" evidence="1">
    <location>
        <begin position="18"/>
        <end position="29"/>
    </location>
</feature>
<feature type="compositionally biased region" description="Polar residues" evidence="1">
    <location>
        <begin position="30"/>
        <end position="51"/>
    </location>
</feature>
<evidence type="ECO:0000256" key="1">
    <source>
        <dbReference type="SAM" id="MobiDB-lite"/>
    </source>
</evidence>
<feature type="region of interest" description="Disordered" evidence="1">
    <location>
        <begin position="1"/>
        <end position="87"/>
    </location>
</feature>
<protein>
    <submittedName>
        <fullName evidence="2">Uncharacterized protein</fullName>
    </submittedName>
</protein>
<dbReference type="Proteomes" id="UP000184330">
    <property type="component" value="Unassembled WGS sequence"/>
</dbReference>
<evidence type="ECO:0000313" key="2">
    <source>
        <dbReference type="EMBL" id="CZR62414.1"/>
    </source>
</evidence>
<feature type="compositionally biased region" description="Basic and acidic residues" evidence="1">
    <location>
        <begin position="52"/>
        <end position="71"/>
    </location>
</feature>